<dbReference type="Gene3D" id="3.10.100.10">
    <property type="entry name" value="Mannose-Binding Protein A, subunit A"/>
    <property type="match status" value="1"/>
</dbReference>
<evidence type="ECO:0000259" key="13">
    <source>
        <dbReference type="PROSITE" id="PS50026"/>
    </source>
</evidence>
<protein>
    <recommendedName>
        <fullName evidence="17">C-type lectin domain-containing protein</fullName>
    </recommendedName>
</protein>
<keyword evidence="9" id="KW-0245">EGF-like domain</keyword>
<name>A0A813NZT4_9BILA</name>
<dbReference type="EMBL" id="CAJNOM010000003">
    <property type="protein sequence ID" value="CAF0743823.1"/>
    <property type="molecule type" value="Genomic_DNA"/>
</dbReference>
<dbReference type="OrthoDB" id="2376984at2759"/>
<feature type="transmembrane region" description="Helical" evidence="11">
    <location>
        <begin position="579"/>
        <end position="599"/>
    </location>
</feature>
<keyword evidence="6 11" id="KW-0472">Membrane</keyword>
<dbReference type="PANTHER" id="PTHR21444:SF15">
    <property type="entry name" value="RECEPTOR FOR RETINOL UPTAKE STRA6"/>
    <property type="match status" value="1"/>
</dbReference>
<dbReference type="InterPro" id="IPR001304">
    <property type="entry name" value="C-type_lectin-like"/>
</dbReference>
<evidence type="ECO:0000313" key="16">
    <source>
        <dbReference type="Proteomes" id="UP000663832"/>
    </source>
</evidence>
<evidence type="ECO:0000256" key="8">
    <source>
        <dbReference type="ARBA" id="ARBA00023170"/>
    </source>
</evidence>
<dbReference type="Proteomes" id="UP000663832">
    <property type="component" value="Unassembled WGS sequence"/>
</dbReference>
<feature type="chain" id="PRO_5032288524" description="C-type lectin domain-containing protein" evidence="12">
    <location>
        <begin position="22"/>
        <end position="1144"/>
    </location>
</feature>
<dbReference type="GO" id="GO:0038023">
    <property type="term" value="F:signaling receptor activity"/>
    <property type="evidence" value="ECO:0007669"/>
    <property type="project" value="InterPro"/>
</dbReference>
<feature type="region of interest" description="Disordered" evidence="10">
    <location>
        <begin position="372"/>
        <end position="402"/>
    </location>
</feature>
<evidence type="ECO:0000256" key="5">
    <source>
        <dbReference type="ARBA" id="ARBA00022989"/>
    </source>
</evidence>
<dbReference type="GO" id="GO:0034632">
    <property type="term" value="F:retinol transmembrane transporter activity"/>
    <property type="evidence" value="ECO:0007669"/>
    <property type="project" value="InterPro"/>
</dbReference>
<feature type="transmembrane region" description="Helical" evidence="11">
    <location>
        <begin position="727"/>
        <end position="748"/>
    </location>
</feature>
<dbReference type="PROSITE" id="PS00022">
    <property type="entry name" value="EGF_1"/>
    <property type="match status" value="1"/>
</dbReference>
<dbReference type="Pfam" id="PF14752">
    <property type="entry name" value="RBP_receptor"/>
    <property type="match status" value="1"/>
</dbReference>
<dbReference type="InterPro" id="IPR016187">
    <property type="entry name" value="CTDL_fold"/>
</dbReference>
<evidence type="ECO:0000256" key="11">
    <source>
        <dbReference type="SAM" id="Phobius"/>
    </source>
</evidence>
<keyword evidence="3" id="KW-1003">Cell membrane</keyword>
<keyword evidence="16" id="KW-1185">Reference proteome</keyword>
<organism evidence="15 16">
    <name type="scientific">Adineta steineri</name>
    <dbReference type="NCBI Taxonomy" id="433720"/>
    <lineage>
        <taxon>Eukaryota</taxon>
        <taxon>Metazoa</taxon>
        <taxon>Spiralia</taxon>
        <taxon>Gnathifera</taxon>
        <taxon>Rotifera</taxon>
        <taxon>Eurotatoria</taxon>
        <taxon>Bdelloidea</taxon>
        <taxon>Adinetida</taxon>
        <taxon>Adinetidae</taxon>
        <taxon>Adineta</taxon>
    </lineage>
</organism>
<evidence type="ECO:0000313" key="15">
    <source>
        <dbReference type="EMBL" id="CAF0743823.1"/>
    </source>
</evidence>
<dbReference type="InterPro" id="IPR016186">
    <property type="entry name" value="C-type_lectin-like/link_sf"/>
</dbReference>
<keyword evidence="12" id="KW-0732">Signal</keyword>
<keyword evidence="7 9" id="KW-1015">Disulfide bond</keyword>
<keyword evidence="8" id="KW-0675">Receptor</keyword>
<evidence type="ECO:0000256" key="7">
    <source>
        <dbReference type="ARBA" id="ARBA00023157"/>
    </source>
</evidence>
<evidence type="ECO:0000259" key="14">
    <source>
        <dbReference type="PROSITE" id="PS50041"/>
    </source>
</evidence>
<evidence type="ECO:0008006" key="17">
    <source>
        <dbReference type="Google" id="ProtNLM"/>
    </source>
</evidence>
<feature type="compositionally biased region" description="Pro residues" evidence="10">
    <location>
        <begin position="383"/>
        <end position="392"/>
    </location>
</feature>
<proteinExistence type="predicted"/>
<comment type="caution">
    <text evidence="15">The sequence shown here is derived from an EMBL/GenBank/DDBJ whole genome shotgun (WGS) entry which is preliminary data.</text>
</comment>
<evidence type="ECO:0000256" key="10">
    <source>
        <dbReference type="SAM" id="MobiDB-lite"/>
    </source>
</evidence>
<evidence type="ECO:0000256" key="2">
    <source>
        <dbReference type="ARBA" id="ARBA00022448"/>
    </source>
</evidence>
<keyword evidence="4 11" id="KW-0812">Transmembrane</keyword>
<dbReference type="AlphaFoldDB" id="A0A813NZT4"/>
<dbReference type="PROSITE" id="PS00010">
    <property type="entry name" value="ASX_HYDROXYL"/>
    <property type="match status" value="1"/>
</dbReference>
<feature type="disulfide bond" evidence="9">
    <location>
        <begin position="286"/>
        <end position="295"/>
    </location>
</feature>
<dbReference type="SUPFAM" id="SSF56436">
    <property type="entry name" value="C-type lectin-like"/>
    <property type="match status" value="1"/>
</dbReference>
<dbReference type="PROSITE" id="PS50041">
    <property type="entry name" value="C_TYPE_LECTIN_2"/>
    <property type="match status" value="1"/>
</dbReference>
<evidence type="ECO:0000256" key="9">
    <source>
        <dbReference type="PROSITE-ProRule" id="PRU00076"/>
    </source>
</evidence>
<keyword evidence="2" id="KW-0813">Transport</keyword>
<dbReference type="InterPro" id="IPR026612">
    <property type="entry name" value="STRA6-like"/>
</dbReference>
<feature type="transmembrane region" description="Helical" evidence="11">
    <location>
        <begin position="893"/>
        <end position="916"/>
    </location>
</feature>
<evidence type="ECO:0000256" key="3">
    <source>
        <dbReference type="ARBA" id="ARBA00022475"/>
    </source>
</evidence>
<reference evidence="15" key="1">
    <citation type="submission" date="2021-02" db="EMBL/GenBank/DDBJ databases">
        <authorList>
            <person name="Nowell W R."/>
        </authorList>
    </citation>
    <scope>NUCLEOTIDE SEQUENCE</scope>
</reference>
<dbReference type="CDD" id="cd00037">
    <property type="entry name" value="CLECT"/>
    <property type="match status" value="1"/>
</dbReference>
<feature type="domain" description="C-type lectin" evidence="14">
    <location>
        <begin position="118"/>
        <end position="257"/>
    </location>
</feature>
<comment type="subcellular location">
    <subcellularLocation>
        <location evidence="1">Cell membrane</location>
        <topology evidence="1">Multi-pass membrane protein</topology>
    </subcellularLocation>
</comment>
<feature type="transmembrane region" description="Helical" evidence="11">
    <location>
        <begin position="858"/>
        <end position="881"/>
    </location>
</feature>
<dbReference type="InterPro" id="IPR000742">
    <property type="entry name" value="EGF"/>
</dbReference>
<dbReference type="CDD" id="cd00054">
    <property type="entry name" value="EGF_CA"/>
    <property type="match status" value="1"/>
</dbReference>
<gene>
    <name evidence="15" type="ORF">QVE165_LOCUS1074</name>
</gene>
<feature type="signal peptide" evidence="12">
    <location>
        <begin position="1"/>
        <end position="21"/>
    </location>
</feature>
<feature type="transmembrane region" description="Helical" evidence="11">
    <location>
        <begin position="470"/>
        <end position="490"/>
    </location>
</feature>
<dbReference type="GO" id="GO:0071939">
    <property type="term" value="P:vitamin A import into cell"/>
    <property type="evidence" value="ECO:0007669"/>
    <property type="project" value="TreeGrafter"/>
</dbReference>
<feature type="domain" description="EGF-like" evidence="13">
    <location>
        <begin position="259"/>
        <end position="296"/>
    </location>
</feature>
<accession>A0A813NZT4</accession>
<sequence>MKFGLLLFLVFILSIISPIITNGLFRQTLLNDDNGVLHKIRQKTSDKYRHLKTKLTNNNPRYQPPIVISDTSQKRLVNQANTNNITHATVNNIYSTSSIAEDYCRDFGPASSVLLFAYRGSCYSLTNQLVTWSQADNLCQNHFHTNPNKNQGGLALFDNDIEFDYIRQIIGDFNRSATEFGAYIGFSYRNQSWLWLDGREVNFADTPPSVIAPNNLIFPYQQQKPCGKVELLRPNETTILFGLMQQECTKTERALCKIKVDHCFENNQCGIHGVCNNDGTTFHCECTFLYNGTYCDTYSSEAIQVIAASLFIALACIIICLCKRSQKYKSDRRRRQIQRRNEHSDHYMTNNSSSCLFRNLYNKFTRLYNPPSPLSSECKKSTIPPPPLPTPRPNLMKPSKRHRPKPIMDGLLTFIQSFLTVTVAGISIVYICVQRTSSIYNEHNEKQTKNHSTKAYLCQLVGSSNSNQNIIMLPLSILLTIFLFIVHQTINSDKKKSFYQNLSFPIIVNPFQKSNRFHTIIVFAIISNQLITLLYEILFSSNFNFHHGILYDLVRRLGLIILYGARYFPILLSLNIPTFLSTFFTSIFLTFDLFLSVYFEANCVNTLTSIISLKTRTQIEITRIHYLLMKCLPHYVALGHIIARFYTLTLRNFLILCKGNSDRWNSITNSTYHTTSIEYDNDWYYTKNLLINNKRKPSSTNYYLYTQTSHEETSCFNFIHLFYKPKAYFRFSLLVLFTYTVSFLVLYYLTCLVIFSSTFTLKILMTLTGNIIIKLINVSNLNLSTKLFENFSFEKEIYISSLSSFFIYVIQLLLGLKKYQNDMLDYYRGKYEKKKFDSVSSSSILQRSFHYSGYQVGYLAYGFVIINYAIFIICLIFKILFIHPLLIKIVLKILAPLFILFALKHIIVYCLTKYFFLRIIRSHRNLRQNIEHQQKNQQQDIYNERQDQAIYVDSSASSTSSTDDDYYDESHLFTLENRHAYFLFVYFNFFFDCFLGIISCILRLLKSSIALALYMPRLDYSIFGRSLEGIDNGYTAYTSYIYVEAMHTHPILITFTQIIYMNILDKRRRDKQFLLIDEKQIIEQNKRKSIRFRWFLLITLMNNLSLISTRRYHRKMIINNQKINHRTSSDSSLSNRTITIDMCQ</sequence>
<comment type="caution">
    <text evidence="9">Lacks conserved residue(s) required for the propagation of feature annotation.</text>
</comment>
<evidence type="ECO:0000256" key="4">
    <source>
        <dbReference type="ARBA" id="ARBA00022692"/>
    </source>
</evidence>
<feature type="transmembrane region" description="Helical" evidence="11">
    <location>
        <begin position="980"/>
        <end position="1005"/>
    </location>
</feature>
<dbReference type="SMART" id="SM00034">
    <property type="entry name" value="CLECT"/>
    <property type="match status" value="1"/>
</dbReference>
<feature type="transmembrane region" description="Helical" evidence="11">
    <location>
        <begin position="302"/>
        <end position="322"/>
    </location>
</feature>
<evidence type="ECO:0000256" key="6">
    <source>
        <dbReference type="ARBA" id="ARBA00023136"/>
    </source>
</evidence>
<dbReference type="PROSITE" id="PS50026">
    <property type="entry name" value="EGF_3"/>
    <property type="match status" value="1"/>
</dbReference>
<dbReference type="InterPro" id="IPR000152">
    <property type="entry name" value="EGF-type_Asp/Asn_hydroxyl_site"/>
</dbReference>
<feature type="transmembrane region" description="Helical" evidence="11">
    <location>
        <begin position="410"/>
        <end position="431"/>
    </location>
</feature>
<feature type="transmembrane region" description="Helical" evidence="11">
    <location>
        <begin position="520"/>
        <end position="541"/>
    </location>
</feature>
<evidence type="ECO:0000256" key="1">
    <source>
        <dbReference type="ARBA" id="ARBA00004651"/>
    </source>
</evidence>
<keyword evidence="5 11" id="KW-1133">Transmembrane helix</keyword>
<feature type="transmembrane region" description="Helical" evidence="11">
    <location>
        <begin position="797"/>
        <end position="816"/>
    </location>
</feature>
<dbReference type="GO" id="GO:0005886">
    <property type="term" value="C:plasma membrane"/>
    <property type="evidence" value="ECO:0007669"/>
    <property type="project" value="UniProtKB-SubCell"/>
</dbReference>
<evidence type="ECO:0000256" key="12">
    <source>
        <dbReference type="SAM" id="SignalP"/>
    </source>
</evidence>
<dbReference type="PANTHER" id="PTHR21444">
    <property type="entry name" value="COILED-COIL DOMAIN-CONTAINING PROTEIN 180"/>
    <property type="match status" value="1"/>
</dbReference>